<dbReference type="SUPFAM" id="SSF54593">
    <property type="entry name" value="Glyoxalase/Bleomycin resistance protein/Dihydroxybiphenyl dioxygenase"/>
    <property type="match status" value="2"/>
</dbReference>
<dbReference type="PhylomeDB" id="A0A060T755"/>
<dbReference type="PROSITE" id="PS51819">
    <property type="entry name" value="VOC"/>
    <property type="match status" value="2"/>
</dbReference>
<accession>A0A060T755</accession>
<dbReference type="Pfam" id="PF00903">
    <property type="entry name" value="Glyoxalase"/>
    <property type="match status" value="2"/>
</dbReference>
<evidence type="ECO:0000256" key="9">
    <source>
        <dbReference type="RuleBase" id="RU361179"/>
    </source>
</evidence>
<comment type="function">
    <text evidence="9">Catalyzes the conversion of hemimercaptal, formed from methylglyoxal and glutathione, to S-lactoylglutathione.</text>
</comment>
<dbReference type="InterPro" id="IPR037523">
    <property type="entry name" value="VOC_core"/>
</dbReference>
<evidence type="ECO:0000256" key="5">
    <source>
        <dbReference type="ARBA" id="ARBA00022833"/>
    </source>
</evidence>
<protein>
    <recommendedName>
        <fullName evidence="3 9">Lactoylglutathione lyase</fullName>
        <ecNumber evidence="3 9">4.4.1.5</ecNumber>
    </recommendedName>
    <alternativeName>
        <fullName evidence="9">Glyoxalase I</fullName>
    </alternativeName>
</protein>
<keyword evidence="4 8" id="KW-0479">Metal-binding</keyword>
<dbReference type="EC" id="4.4.1.5" evidence="3 9"/>
<evidence type="ECO:0000313" key="11">
    <source>
        <dbReference type="EMBL" id="CDP36773.1"/>
    </source>
</evidence>
<proteinExistence type="inferred from homology"/>
<feature type="domain" description="VOC" evidence="10">
    <location>
        <begin position="24"/>
        <end position="166"/>
    </location>
</feature>
<dbReference type="InterPro" id="IPR004361">
    <property type="entry name" value="Glyoxalase_1"/>
</dbReference>
<dbReference type="InterPro" id="IPR029068">
    <property type="entry name" value="Glyas_Bleomycin-R_OHBP_Dase"/>
</dbReference>
<dbReference type="NCBIfam" id="TIGR00068">
    <property type="entry name" value="glyox_I"/>
    <property type="match status" value="2"/>
</dbReference>
<dbReference type="GO" id="GO:0046872">
    <property type="term" value="F:metal ion binding"/>
    <property type="evidence" value="ECO:0007669"/>
    <property type="project" value="UniProtKB-UniRule"/>
</dbReference>
<evidence type="ECO:0000259" key="10">
    <source>
        <dbReference type="PROSITE" id="PS51819"/>
    </source>
</evidence>
<dbReference type="AlphaFoldDB" id="A0A060T755"/>
<keyword evidence="5 8" id="KW-0862">Zinc</keyword>
<comment type="catalytic activity">
    <reaction evidence="9">
        <text>(R)-S-lactoylglutathione = methylglyoxal + glutathione</text>
        <dbReference type="Rhea" id="RHEA:19069"/>
        <dbReference type="ChEBI" id="CHEBI:17158"/>
        <dbReference type="ChEBI" id="CHEBI:57474"/>
        <dbReference type="ChEBI" id="CHEBI:57925"/>
        <dbReference type="EC" id="4.4.1.5"/>
    </reaction>
</comment>
<feature type="binding site" evidence="8">
    <location>
        <position position="320"/>
    </location>
    <ligand>
        <name>Zn(2+)</name>
        <dbReference type="ChEBI" id="CHEBI:29105"/>
        <note>ligand shared between dimeric partners</note>
    </ligand>
</feature>
<dbReference type="PANTHER" id="PTHR10374:SF30">
    <property type="entry name" value="LACTOYLGLUTATHIONE LYASE"/>
    <property type="match status" value="1"/>
</dbReference>
<evidence type="ECO:0000256" key="6">
    <source>
        <dbReference type="ARBA" id="ARBA00023239"/>
    </source>
</evidence>
<dbReference type="PROSITE" id="PS00935">
    <property type="entry name" value="GLYOXALASE_I_2"/>
    <property type="match status" value="2"/>
</dbReference>
<comment type="similarity">
    <text evidence="2 9">Belongs to the glyoxalase I family.</text>
</comment>
<keyword evidence="6 9" id="KW-0456">Lyase</keyword>
<dbReference type="PANTHER" id="PTHR10374">
    <property type="entry name" value="LACTOYLGLUTATHIONE LYASE GLYOXALASE I"/>
    <property type="match status" value="1"/>
</dbReference>
<dbReference type="InterPro" id="IPR018146">
    <property type="entry name" value="Glyoxalase_1_CS"/>
</dbReference>
<dbReference type="UniPathway" id="UPA00619">
    <property type="reaction ID" value="UER00675"/>
</dbReference>
<dbReference type="EMBL" id="HG937692">
    <property type="protein sequence ID" value="CDP36773.1"/>
    <property type="molecule type" value="Genomic_DNA"/>
</dbReference>
<organism evidence="11">
    <name type="scientific">Blastobotrys adeninivorans</name>
    <name type="common">Yeast</name>
    <name type="synonym">Arxula adeninivorans</name>
    <dbReference type="NCBI Taxonomy" id="409370"/>
    <lineage>
        <taxon>Eukaryota</taxon>
        <taxon>Fungi</taxon>
        <taxon>Dikarya</taxon>
        <taxon>Ascomycota</taxon>
        <taxon>Saccharomycotina</taxon>
        <taxon>Dipodascomycetes</taxon>
        <taxon>Dipodascales</taxon>
        <taxon>Trichomonascaceae</taxon>
        <taxon>Blastobotrys</taxon>
    </lineage>
</organism>
<evidence type="ECO:0000256" key="1">
    <source>
        <dbReference type="ARBA" id="ARBA00005008"/>
    </source>
</evidence>
<feature type="active site" description="Proton donor/acceptor" evidence="7">
    <location>
        <position position="320"/>
    </location>
</feature>
<reference evidence="11" key="2">
    <citation type="submission" date="2014-06" db="EMBL/GenBank/DDBJ databases">
        <title>The complete genome of Blastobotrys (Arxula) adeninivorans LS3 - a yeast of biotechnological interest.</title>
        <authorList>
            <person name="Kunze G."/>
            <person name="Gaillardin C."/>
            <person name="Czernicka M."/>
            <person name="Durrens P."/>
            <person name="Martin T."/>
            <person name="Boer E."/>
            <person name="Gabaldon T."/>
            <person name="Cruz J."/>
            <person name="Talla E."/>
            <person name="Marck C."/>
            <person name="Goffeau A."/>
            <person name="Barbe V."/>
            <person name="Baret P."/>
            <person name="Baronian K."/>
            <person name="Beier S."/>
            <person name="Bleykasten C."/>
            <person name="Bode R."/>
            <person name="Casaregola S."/>
            <person name="Despons L."/>
            <person name="Fairhead C."/>
            <person name="Giersberg M."/>
            <person name="Gierski P."/>
            <person name="Hahnel U."/>
            <person name="Hartmann A."/>
            <person name="Jankowska D."/>
            <person name="Jubin C."/>
            <person name="Jung P."/>
            <person name="Lafontaine I."/>
            <person name="Leh-Louis V."/>
            <person name="Lemaire M."/>
            <person name="Marcet-Houben M."/>
            <person name="Mascher M."/>
            <person name="Morel G."/>
            <person name="Richard G.-F."/>
            <person name="Riechen J."/>
            <person name="Sacerdot C."/>
            <person name="Sarkar A."/>
            <person name="Savel G."/>
            <person name="Schacherer J."/>
            <person name="Sherman D."/>
            <person name="Straub M.-L."/>
            <person name="Stein N."/>
            <person name="Thierry A."/>
            <person name="Trautwein-Schult A."/>
            <person name="Westhof E."/>
            <person name="Worch S."/>
            <person name="Dujon B."/>
            <person name="Souciet J.-L."/>
            <person name="Wincker P."/>
            <person name="Scholz U."/>
            <person name="Neuveglise N."/>
        </authorList>
    </citation>
    <scope>NUCLEOTIDE SEQUENCE</scope>
    <source>
        <strain evidence="11">LS3</strain>
    </source>
</reference>
<dbReference type="CDD" id="cd07233">
    <property type="entry name" value="GlxI_Zn"/>
    <property type="match status" value="2"/>
</dbReference>
<feature type="binding site" evidence="8">
    <location>
        <position position="274"/>
    </location>
    <ligand>
        <name>Zn(2+)</name>
        <dbReference type="ChEBI" id="CHEBI:29105"/>
        <note>ligand shared between dimeric partners</note>
    </ligand>
</feature>
<evidence type="ECO:0000256" key="7">
    <source>
        <dbReference type="PIRSR" id="PIRSR604361-1"/>
    </source>
</evidence>
<gene>
    <name evidence="11" type="ORF">GNLVRS02_ARAD1B20636g</name>
</gene>
<reference evidence="11" key="1">
    <citation type="submission" date="2014-02" db="EMBL/GenBank/DDBJ databases">
        <authorList>
            <person name="Genoscope - CEA"/>
        </authorList>
    </citation>
    <scope>NUCLEOTIDE SEQUENCE</scope>
    <source>
        <strain evidence="11">LS3</strain>
    </source>
</reference>
<name>A0A060T755_BLAAD</name>
<comment type="cofactor">
    <cofactor evidence="8">
        <name>Zn(2+)</name>
        <dbReference type="ChEBI" id="CHEBI:29105"/>
    </cofactor>
    <text evidence="8">Binds 1 zinc ion per subunit. In the homodimer, two zinc ions are bound between subunits.</text>
</comment>
<dbReference type="PROSITE" id="PS00934">
    <property type="entry name" value="GLYOXALASE_I_1"/>
    <property type="match status" value="1"/>
</dbReference>
<feature type="domain" description="VOC" evidence="10">
    <location>
        <begin position="181"/>
        <end position="324"/>
    </location>
</feature>
<evidence type="ECO:0000256" key="8">
    <source>
        <dbReference type="PIRSR" id="PIRSR604361-3"/>
    </source>
</evidence>
<comment type="pathway">
    <text evidence="1 9">Secondary metabolite metabolism; methylglyoxal degradation; (R)-lactate from methylglyoxal: step 1/2.</text>
</comment>
<evidence type="ECO:0000256" key="3">
    <source>
        <dbReference type="ARBA" id="ARBA00012081"/>
    </source>
</evidence>
<sequence>MQRAQLLSRQLSRSISTTKMAEYRLNHTMFRIKDPNVSLKFYEQHFNMTLLSKMEIAPLGFTNYFLGFKGDKALHKDAPWYEREGVLELCHNHGVEKDPNYTLNNGNVEPHRGFGHICFSVNNLEAACNTLEKNGVSFKKRLTEGRQKNIAFALDPDGYWIELIENSEIPTGDAYVPAENRFNHTMVRIKDPKKALKFYQEDLGMTLLRTAEFEAAKFTLYFLAFNKDPNFVPNSGEGVSNREGILELTWNWGTENDADFAYHNGNTEPQGYGHIGITVPDVDAAVAHLESRGVTIKKRKTDGKMKFIAFVADPDGYMVELLPPADMPENPLSE</sequence>
<dbReference type="GO" id="GO:0004462">
    <property type="term" value="F:lactoylglutathione lyase activity"/>
    <property type="evidence" value="ECO:0007669"/>
    <property type="project" value="UniProtKB-UniRule"/>
</dbReference>
<evidence type="ECO:0000256" key="2">
    <source>
        <dbReference type="ARBA" id="ARBA00010363"/>
    </source>
</evidence>
<evidence type="ECO:0000256" key="4">
    <source>
        <dbReference type="ARBA" id="ARBA00022723"/>
    </source>
</evidence>
<dbReference type="Gene3D" id="3.10.180.10">
    <property type="entry name" value="2,3-Dihydroxybiphenyl 1,2-Dioxygenase, domain 1"/>
    <property type="match status" value="2"/>
</dbReference>
<dbReference type="InterPro" id="IPR004360">
    <property type="entry name" value="Glyas_Fos-R_dOase_dom"/>
</dbReference>
<feature type="binding site" evidence="8">
    <location>
        <position position="247"/>
    </location>
    <ligand>
        <name>Zn(2+)</name>
        <dbReference type="ChEBI" id="CHEBI:29105"/>
        <note>ligand shared between dimeric partners</note>
    </ligand>
</feature>